<dbReference type="AlphaFoldDB" id="B7KB88"/>
<evidence type="ECO:0000259" key="1">
    <source>
        <dbReference type="Pfam" id="PF08881"/>
    </source>
</evidence>
<evidence type="ECO:0000313" key="2">
    <source>
        <dbReference type="EMBL" id="ACK71444.1"/>
    </source>
</evidence>
<proteinExistence type="predicted"/>
<dbReference type="EMBL" id="CP001291">
    <property type="protein sequence ID" value="ACK71444.1"/>
    <property type="molecule type" value="Genomic_DNA"/>
</dbReference>
<organism evidence="2 3">
    <name type="scientific">Gloeothece citriformis (strain PCC 7424)</name>
    <name type="common">Cyanothece sp. (strain PCC 7424)</name>
    <dbReference type="NCBI Taxonomy" id="65393"/>
    <lineage>
        <taxon>Bacteria</taxon>
        <taxon>Bacillati</taxon>
        <taxon>Cyanobacteriota</taxon>
        <taxon>Cyanophyceae</taxon>
        <taxon>Oscillatoriophycideae</taxon>
        <taxon>Chroococcales</taxon>
        <taxon>Aphanothecaceae</taxon>
        <taxon>Gloeothece</taxon>
        <taxon>Gloeothece citriformis</taxon>
    </lineage>
</organism>
<dbReference type="SUPFAM" id="SSF51322">
    <property type="entry name" value="Cyanovirin-N"/>
    <property type="match status" value="1"/>
</dbReference>
<gene>
    <name evidence="2" type="ordered locus">PCC7424_3042</name>
</gene>
<feature type="domain" description="Cyanovirin-N" evidence="1">
    <location>
        <begin position="276"/>
        <end position="385"/>
    </location>
</feature>
<dbReference type="Gene3D" id="2.30.60.10">
    <property type="entry name" value="Cyanovirin-N"/>
    <property type="match status" value="2"/>
</dbReference>
<dbReference type="Proteomes" id="UP000002384">
    <property type="component" value="Chromosome"/>
</dbReference>
<dbReference type="Pfam" id="PF08881">
    <property type="entry name" value="CVNH"/>
    <property type="match status" value="1"/>
</dbReference>
<keyword evidence="3" id="KW-1185">Reference proteome</keyword>
<name>B7KB88_GLOC7</name>
<protein>
    <recommendedName>
        <fullName evidence="1">Cyanovirin-N domain-containing protein</fullName>
    </recommendedName>
</protein>
<accession>B7KB88</accession>
<reference evidence="3" key="1">
    <citation type="journal article" date="2011" name="MBio">
        <title>Novel metabolic attributes of the genus Cyanothece, comprising a group of unicellular nitrogen-fixing Cyanobacteria.</title>
        <authorList>
            <person name="Bandyopadhyay A."/>
            <person name="Elvitigala T."/>
            <person name="Welsh E."/>
            <person name="Stockel J."/>
            <person name="Liberton M."/>
            <person name="Min H."/>
            <person name="Sherman L.A."/>
            <person name="Pakrasi H.B."/>
        </authorList>
    </citation>
    <scope>NUCLEOTIDE SEQUENCE [LARGE SCALE GENOMIC DNA]</scope>
    <source>
        <strain evidence="3">PCC 7424</strain>
    </source>
</reference>
<dbReference type="HOGENOM" id="CLU_709251_0_0_3"/>
<dbReference type="RefSeq" id="WP_015955041.1">
    <property type="nucleotide sequence ID" value="NC_011729.1"/>
</dbReference>
<sequence length="389" mass="43753">MSNTNNVFTVEDLLRIKEYARISALMPTYLEDVIHCLGYDNSSSQPLSPESFLELFQSINNNGRDWISNVEPRFEERLNAMVEFYNSYSGNLRNALDSINEMINSGEIGDMQPIRNAISNAWSELLYQEAKNYNTCEHLKFFTDTLVSANNDLQSKIDLGNQITNVDIKKFLFDLSDEFQLITSFSLDAEASAQSLWTQWTTLSEELETAKNAAQDVSQQSDVVDLYVALSDIMDGLEDAHAQTQYMLECFQNADNRYNNDYPGGVAPLGSYMTKSSDITVVLKAECQKADGSWQHSQIDMSNINPQLDEFYNNNGQLTLGSDPSSAKYLSGYCYYPAGTYRETCRNIQVILTAQCTTDSGSSQPSTFSLTDEFIIKLKNNNGVLTKET</sequence>
<dbReference type="OrthoDB" id="7068122at2"/>
<dbReference type="SUPFAM" id="SSF58100">
    <property type="entry name" value="Bacterial hemolysins"/>
    <property type="match status" value="1"/>
</dbReference>
<dbReference type="InterPro" id="IPR036673">
    <property type="entry name" value="Cyanovirin-N_sf"/>
</dbReference>
<dbReference type="KEGG" id="cyc:PCC7424_3042"/>
<evidence type="ECO:0000313" key="3">
    <source>
        <dbReference type="Proteomes" id="UP000002384"/>
    </source>
</evidence>
<dbReference type="InterPro" id="IPR011058">
    <property type="entry name" value="Cyanovirin-N"/>
</dbReference>